<dbReference type="EMBL" id="CP157948">
    <property type="protein sequence ID" value="XBS90910.1"/>
    <property type="molecule type" value="Genomic_DNA"/>
</dbReference>
<dbReference type="PANTHER" id="PTHR43821:SF1">
    <property type="entry name" value="NAD(P)H NITROREDUCTASE YDJA-RELATED"/>
    <property type="match status" value="1"/>
</dbReference>
<dbReference type="GO" id="GO:0016491">
    <property type="term" value="F:oxidoreductase activity"/>
    <property type="evidence" value="ECO:0007669"/>
    <property type="project" value="UniProtKB-UniRule"/>
</dbReference>
<evidence type="ECO:0000256" key="2">
    <source>
        <dbReference type="ARBA" id="ARBA00022630"/>
    </source>
</evidence>
<dbReference type="InterPro" id="IPR026021">
    <property type="entry name" value="YdjA-like"/>
</dbReference>
<gene>
    <name evidence="10" type="ORF">ABNK63_04490</name>
</gene>
<keyword evidence="5 7" id="KW-0560">Oxidoreductase</keyword>
<evidence type="ECO:0000259" key="9">
    <source>
        <dbReference type="Pfam" id="PF00881"/>
    </source>
</evidence>
<dbReference type="PIRSF" id="PIRSF000232">
    <property type="entry name" value="YdjA"/>
    <property type="match status" value="1"/>
</dbReference>
<protein>
    <recommendedName>
        <fullName evidence="7">Putative NAD(P)H nitroreductase</fullName>
        <ecNumber evidence="7">1.-.-.-</ecNumber>
    </recommendedName>
</protein>
<feature type="binding site" evidence="8">
    <location>
        <position position="38"/>
    </location>
    <ligand>
        <name>FMN</name>
        <dbReference type="ChEBI" id="CHEBI:58210"/>
        <note>ligand shared between dimeric partners</note>
    </ligand>
</feature>
<dbReference type="SUPFAM" id="SSF55469">
    <property type="entry name" value="FMN-dependent nitroreductase-like"/>
    <property type="match status" value="1"/>
</dbReference>
<keyword evidence="3 7" id="KW-0288">FMN</keyword>
<dbReference type="CDD" id="cd02135">
    <property type="entry name" value="YdjA-like"/>
    <property type="match status" value="1"/>
</dbReference>
<evidence type="ECO:0000256" key="5">
    <source>
        <dbReference type="ARBA" id="ARBA00023002"/>
    </source>
</evidence>
<dbReference type="InterPro" id="IPR000415">
    <property type="entry name" value="Nitroreductase-like"/>
</dbReference>
<feature type="binding site" evidence="8">
    <location>
        <position position="42"/>
    </location>
    <ligand>
        <name>FMN</name>
        <dbReference type="ChEBI" id="CHEBI:58210"/>
        <note>ligand shared between dimeric partners</note>
    </ligand>
</feature>
<dbReference type="RefSeq" id="WP_007809490.1">
    <property type="nucleotide sequence ID" value="NZ_CP157948.1"/>
</dbReference>
<dbReference type="Pfam" id="PF00881">
    <property type="entry name" value="Nitroreductase"/>
    <property type="match status" value="1"/>
</dbReference>
<keyword evidence="4 7" id="KW-0521">NADP</keyword>
<reference evidence="10" key="1">
    <citation type="submission" date="2024-06" db="EMBL/GenBank/DDBJ databases">
        <authorList>
            <person name="Sun Y."/>
        </authorList>
    </citation>
    <scope>NUCLEOTIDE SEQUENCE</scope>
    <source>
        <strain evidence="10">IGA1.0</strain>
    </source>
</reference>
<dbReference type="PANTHER" id="PTHR43821">
    <property type="entry name" value="NAD(P)H NITROREDUCTASE YDJA-RELATED"/>
    <property type="match status" value="1"/>
</dbReference>
<evidence type="ECO:0000256" key="6">
    <source>
        <dbReference type="ARBA" id="ARBA00023027"/>
    </source>
</evidence>
<dbReference type="AlphaFoldDB" id="A0AAU7QN25"/>
<proteinExistence type="inferred from homology"/>
<evidence type="ECO:0000256" key="4">
    <source>
        <dbReference type="ARBA" id="ARBA00022857"/>
    </source>
</evidence>
<feature type="binding site" description="in other chain" evidence="8">
    <location>
        <begin position="11"/>
        <end position="13"/>
    </location>
    <ligand>
        <name>FMN</name>
        <dbReference type="ChEBI" id="CHEBI:58210"/>
        <note>ligand shared between dimeric partners</note>
    </ligand>
</feature>
<comment type="cofactor">
    <cofactor evidence="8">
        <name>FMN</name>
        <dbReference type="ChEBI" id="CHEBI:58210"/>
    </cofactor>
    <text evidence="8">Binds 1 FMN per subunit.</text>
</comment>
<comment type="similarity">
    <text evidence="1 7">Belongs to the nitroreductase family.</text>
</comment>
<accession>A0AAU7QN25</accession>
<organism evidence="10">
    <name type="scientific">Rhodanobacter sp. IGA1.0</name>
    <dbReference type="NCBI Taxonomy" id="3158582"/>
    <lineage>
        <taxon>Bacteria</taxon>
        <taxon>Pseudomonadati</taxon>
        <taxon>Pseudomonadota</taxon>
        <taxon>Gammaproteobacteria</taxon>
        <taxon>Lysobacterales</taxon>
        <taxon>Rhodanobacteraceae</taxon>
        <taxon>Rhodanobacter</taxon>
    </lineage>
</organism>
<dbReference type="InterPro" id="IPR029479">
    <property type="entry name" value="Nitroreductase"/>
</dbReference>
<feature type="binding site" description="in other chain" evidence="8">
    <location>
        <begin position="136"/>
        <end position="138"/>
    </location>
    <ligand>
        <name>FMN</name>
        <dbReference type="ChEBI" id="CHEBI:58210"/>
        <note>ligand shared between dimeric partners</note>
    </ligand>
</feature>
<sequence length="189" mass="20785">MPFDLSLLQQRHSVPSRQLGEPAPDEATLHELLEAAIRVPDHGKLVPFRLIRLQGEAKLVFGRRVAEIAQKNQPEMSDAKLEKDRLRYTFAPLVIAVIARLDALSKVPEIEQKLSAGTVAHNILLGAFALGYGAQWLTGWAAYDREVAALLGLADNEQVIGFVHLGTPQTDVPDRDRPALGDLLSSWTP</sequence>
<evidence type="ECO:0000256" key="1">
    <source>
        <dbReference type="ARBA" id="ARBA00007118"/>
    </source>
</evidence>
<keyword evidence="2 7" id="KW-0285">Flavoprotein</keyword>
<dbReference type="Gene3D" id="3.40.109.10">
    <property type="entry name" value="NADH Oxidase"/>
    <property type="match status" value="1"/>
</dbReference>
<evidence type="ECO:0000256" key="8">
    <source>
        <dbReference type="PIRSR" id="PIRSR000232-1"/>
    </source>
</evidence>
<evidence type="ECO:0000313" key="10">
    <source>
        <dbReference type="EMBL" id="XBS90910.1"/>
    </source>
</evidence>
<feature type="domain" description="Nitroreductase" evidence="9">
    <location>
        <begin position="9"/>
        <end position="166"/>
    </location>
</feature>
<dbReference type="InterPro" id="IPR052530">
    <property type="entry name" value="NAD(P)H_nitroreductase"/>
</dbReference>
<name>A0AAU7QN25_9GAMM</name>
<evidence type="ECO:0000256" key="3">
    <source>
        <dbReference type="ARBA" id="ARBA00022643"/>
    </source>
</evidence>
<evidence type="ECO:0000256" key="7">
    <source>
        <dbReference type="PIRNR" id="PIRNR000232"/>
    </source>
</evidence>
<dbReference type="EC" id="1.-.-.-" evidence="7"/>
<keyword evidence="6 7" id="KW-0520">NAD</keyword>